<dbReference type="InterPro" id="IPR001647">
    <property type="entry name" value="HTH_TetR"/>
</dbReference>
<name>A0ABU7H7I2_9PSED</name>
<evidence type="ECO:0000256" key="1">
    <source>
        <dbReference type="ARBA" id="ARBA00023125"/>
    </source>
</evidence>
<dbReference type="InterPro" id="IPR050109">
    <property type="entry name" value="HTH-type_TetR-like_transc_reg"/>
</dbReference>
<evidence type="ECO:0000256" key="2">
    <source>
        <dbReference type="PROSITE-ProRule" id="PRU00335"/>
    </source>
</evidence>
<feature type="region of interest" description="Disordered" evidence="3">
    <location>
        <begin position="200"/>
        <end position="239"/>
    </location>
</feature>
<dbReference type="Proteomes" id="UP001354227">
    <property type="component" value="Unassembled WGS sequence"/>
</dbReference>
<dbReference type="EMBL" id="JAZDCT010000006">
    <property type="protein sequence ID" value="MEE1887269.1"/>
    <property type="molecule type" value="Genomic_DNA"/>
</dbReference>
<comment type="caution">
    <text evidence="5">The sequence shown here is derived from an EMBL/GenBank/DDBJ whole genome shotgun (WGS) entry which is preliminary data.</text>
</comment>
<feature type="domain" description="HTH tetR-type" evidence="4">
    <location>
        <begin position="6"/>
        <end position="66"/>
    </location>
</feature>
<dbReference type="PANTHER" id="PTHR30328">
    <property type="entry name" value="TRANSCRIPTIONAL REPRESSOR"/>
    <property type="match status" value="1"/>
</dbReference>
<evidence type="ECO:0000313" key="6">
    <source>
        <dbReference type="Proteomes" id="UP001354227"/>
    </source>
</evidence>
<evidence type="ECO:0000313" key="5">
    <source>
        <dbReference type="EMBL" id="MEE1887269.1"/>
    </source>
</evidence>
<dbReference type="Pfam" id="PF08362">
    <property type="entry name" value="TetR_C_3"/>
    <property type="match status" value="1"/>
</dbReference>
<sequence>MPSIRDRNLQLILAAASEEFARHGFAAARVDDIAARAGLPRANVFYYFRNKRLLYTAVLDLVMEPLLRAARSLAPDAHPEQALPRYFKAKAEVARRHPGAVRVWLKEMLHGARQLPDERAELLQQSARQTLTCLAQWMERGLIVRTAPEHLLLFLWSTSLATFRFGMAPGSSGQIKPTRACTLAQADLLLRSLRPEPCPLSRTPTSLYQEKYSDSPSYEAPNDRPFTAPIGFSRPLASG</sequence>
<dbReference type="InterPro" id="IPR036271">
    <property type="entry name" value="Tet_transcr_reg_TetR-rel_C_sf"/>
</dbReference>
<keyword evidence="6" id="KW-1185">Reference proteome</keyword>
<dbReference type="PANTHER" id="PTHR30328:SF54">
    <property type="entry name" value="HTH-TYPE TRANSCRIPTIONAL REPRESSOR SCO4008"/>
    <property type="match status" value="1"/>
</dbReference>
<gene>
    <name evidence="5" type="ORF">V0R62_06320</name>
</gene>
<organism evidence="5 6">
    <name type="scientific">Pseudomonas carassii</name>
    <dbReference type="NCBI Taxonomy" id="3115855"/>
    <lineage>
        <taxon>Bacteria</taxon>
        <taxon>Pseudomonadati</taxon>
        <taxon>Pseudomonadota</taxon>
        <taxon>Gammaproteobacteria</taxon>
        <taxon>Pseudomonadales</taxon>
        <taxon>Pseudomonadaceae</taxon>
        <taxon>Pseudomonas</taxon>
    </lineage>
</organism>
<proteinExistence type="predicted"/>
<dbReference type="SUPFAM" id="SSF48498">
    <property type="entry name" value="Tetracyclin repressor-like, C-terminal domain"/>
    <property type="match status" value="1"/>
</dbReference>
<dbReference type="PROSITE" id="PS50977">
    <property type="entry name" value="HTH_TETR_2"/>
    <property type="match status" value="1"/>
</dbReference>
<dbReference type="RefSeq" id="WP_330103128.1">
    <property type="nucleotide sequence ID" value="NZ_JAZDCT010000006.1"/>
</dbReference>
<evidence type="ECO:0000259" key="4">
    <source>
        <dbReference type="PROSITE" id="PS50977"/>
    </source>
</evidence>
<feature type="DNA-binding region" description="H-T-H motif" evidence="2">
    <location>
        <begin position="29"/>
        <end position="48"/>
    </location>
</feature>
<dbReference type="InterPro" id="IPR009057">
    <property type="entry name" value="Homeodomain-like_sf"/>
</dbReference>
<dbReference type="Gene3D" id="1.10.357.10">
    <property type="entry name" value="Tetracycline Repressor, domain 2"/>
    <property type="match status" value="1"/>
</dbReference>
<evidence type="ECO:0000256" key="3">
    <source>
        <dbReference type="SAM" id="MobiDB-lite"/>
    </source>
</evidence>
<dbReference type="Gene3D" id="1.10.10.60">
    <property type="entry name" value="Homeodomain-like"/>
    <property type="match status" value="1"/>
</dbReference>
<keyword evidence="1 2" id="KW-0238">DNA-binding</keyword>
<dbReference type="PRINTS" id="PR00455">
    <property type="entry name" value="HTHTETR"/>
</dbReference>
<protein>
    <submittedName>
        <fullName evidence="5">TetR family transcriptional regulator C-terminal domain-containing protein</fullName>
    </submittedName>
</protein>
<dbReference type="SUPFAM" id="SSF46689">
    <property type="entry name" value="Homeodomain-like"/>
    <property type="match status" value="1"/>
</dbReference>
<accession>A0ABU7H7I2</accession>
<dbReference type="InterPro" id="IPR013573">
    <property type="entry name" value="Tscrpt_reg_YcdC_C"/>
</dbReference>
<dbReference type="Pfam" id="PF00440">
    <property type="entry name" value="TetR_N"/>
    <property type="match status" value="1"/>
</dbReference>
<reference evidence="5" key="1">
    <citation type="submission" date="2024-01" db="EMBL/GenBank/DDBJ databases">
        <title>Unpublished Manusciprt.</title>
        <authorList>
            <person name="Duman M."/>
            <person name="Valdes E.G."/>
            <person name="Ajmi N."/>
            <person name="Altun S."/>
            <person name="Saticioglu I.B."/>
        </authorList>
    </citation>
    <scope>NUCLEOTIDE SEQUENCE</scope>
    <source>
        <strain evidence="5">137P</strain>
    </source>
</reference>